<dbReference type="EMBL" id="JANRHA010000001">
    <property type="protein sequence ID" value="MDG3013566.1"/>
    <property type="molecule type" value="Genomic_DNA"/>
</dbReference>
<organism evidence="1 2">
    <name type="scientific">Speluncibacter jeojiensis</name>
    <dbReference type="NCBI Taxonomy" id="2710754"/>
    <lineage>
        <taxon>Bacteria</taxon>
        <taxon>Bacillati</taxon>
        <taxon>Actinomycetota</taxon>
        <taxon>Actinomycetes</taxon>
        <taxon>Mycobacteriales</taxon>
        <taxon>Speluncibacteraceae</taxon>
        <taxon>Speluncibacter</taxon>
    </lineage>
</organism>
<dbReference type="RefSeq" id="WP_332519150.1">
    <property type="nucleotide sequence ID" value="NZ_JANRHA010000001.1"/>
</dbReference>
<dbReference type="AlphaFoldDB" id="A0A9X4RG21"/>
<reference evidence="1" key="1">
    <citation type="submission" date="2022-08" db="EMBL/GenBank/DDBJ databases">
        <title>Genome analysis of Corynebacteriales strain.</title>
        <authorList>
            <person name="Lee S.D."/>
        </authorList>
    </citation>
    <scope>NUCLEOTIDE SEQUENCE</scope>
    <source>
        <strain evidence="1">D3-21</strain>
    </source>
</reference>
<evidence type="ECO:0000313" key="2">
    <source>
        <dbReference type="Proteomes" id="UP001152755"/>
    </source>
</evidence>
<comment type="caution">
    <text evidence="1">The sequence shown here is derived from an EMBL/GenBank/DDBJ whole genome shotgun (WGS) entry which is preliminary data.</text>
</comment>
<proteinExistence type="predicted"/>
<sequence>MPRTDPAVALLANNLSTIMCPTDDGLGERRLSLPLFKGGTENRVAMQVAAGIVHLMRENGLMPKLPPKRRDKPKKASA</sequence>
<evidence type="ECO:0000313" key="1">
    <source>
        <dbReference type="EMBL" id="MDG3013566.1"/>
    </source>
</evidence>
<name>A0A9X4RG21_9ACTN</name>
<accession>A0A9X4RG21</accession>
<keyword evidence="2" id="KW-1185">Reference proteome</keyword>
<dbReference type="Proteomes" id="UP001152755">
    <property type="component" value="Unassembled WGS sequence"/>
</dbReference>
<protein>
    <submittedName>
        <fullName evidence="1">Uncharacterized protein</fullName>
    </submittedName>
</protein>
<gene>
    <name evidence="1" type="ORF">NVS88_03220</name>
</gene>